<dbReference type="Proteomes" id="UP000500882">
    <property type="component" value="Chromosome"/>
</dbReference>
<dbReference type="PROSITE" id="PS50109">
    <property type="entry name" value="HIS_KIN"/>
    <property type="match status" value="1"/>
</dbReference>
<keyword evidence="5 12" id="KW-0418">Kinase</keyword>
<dbReference type="InterPro" id="IPR011990">
    <property type="entry name" value="TPR-like_helical_dom_sf"/>
</dbReference>
<dbReference type="Pfam" id="PF00512">
    <property type="entry name" value="HisKA"/>
    <property type="match status" value="1"/>
</dbReference>
<evidence type="ECO:0000313" key="16">
    <source>
        <dbReference type="EMBL" id="MDC2234561.1"/>
    </source>
</evidence>
<dbReference type="GeneID" id="60924816"/>
<dbReference type="SUPFAM" id="SSF48452">
    <property type="entry name" value="TPR-like"/>
    <property type="match status" value="1"/>
</dbReference>
<evidence type="ECO:0000313" key="14">
    <source>
        <dbReference type="EMBL" id="KAB4481287.1"/>
    </source>
</evidence>
<dbReference type="InterPro" id="IPR019734">
    <property type="entry name" value="TPR_rpt"/>
</dbReference>
<dbReference type="EMBL" id="CP083685">
    <property type="protein sequence ID" value="UYU89184.1"/>
    <property type="molecule type" value="Genomic_DNA"/>
</dbReference>
<evidence type="ECO:0000313" key="11">
    <source>
        <dbReference type="EMBL" id="BCA48206.1"/>
    </source>
</evidence>
<dbReference type="EMBL" id="CZAP01000007">
    <property type="protein sequence ID" value="CUP51065.1"/>
    <property type="molecule type" value="Genomic_DNA"/>
</dbReference>
<dbReference type="InterPro" id="IPR003594">
    <property type="entry name" value="HATPase_dom"/>
</dbReference>
<dbReference type="RefSeq" id="WP_008767054.1">
    <property type="nucleotide sequence ID" value="NZ_AP022660.1"/>
</dbReference>
<dbReference type="InterPro" id="IPR050736">
    <property type="entry name" value="Sensor_HK_Regulatory"/>
</dbReference>
<evidence type="ECO:0000313" key="24">
    <source>
        <dbReference type="Proteomes" id="UP000500882"/>
    </source>
</evidence>
<evidence type="ECO:0000256" key="7">
    <source>
        <dbReference type="PROSITE-ProRule" id="PRU00339"/>
    </source>
</evidence>
<dbReference type="SUPFAM" id="SSF55874">
    <property type="entry name" value="ATPase domain of HSP90 chaperone/DNA topoisomerase II/histidine kinase"/>
    <property type="match status" value="1"/>
</dbReference>
<proteinExistence type="predicted"/>
<reference evidence="11 24" key="4">
    <citation type="submission" date="2020-02" db="EMBL/GenBank/DDBJ databases">
        <title>Whole-genome sequencing and comparative analysis of the genomes of Bacteroides thetaiotaomicron and Escherichia coli isolated from a healthy resident in Vietnam.</title>
        <authorList>
            <person name="Mohsin M."/>
            <person name="Tanaka K."/>
            <person name="Kawahara R."/>
            <person name="Kondo S."/>
            <person name="Noguchi H."/>
            <person name="Motooka D."/>
            <person name="Nakamura S."/>
            <person name="Khong D.T."/>
            <person name="Nguyen T.N."/>
            <person name="Tran H.T."/>
            <person name="Yamamoto Y."/>
        </authorList>
    </citation>
    <scope>NUCLEOTIDE SEQUENCE [LARGE SCALE GENOMIC DNA]</scope>
    <source>
        <strain evidence="11 24">F9-2</strain>
    </source>
</reference>
<evidence type="ECO:0000256" key="6">
    <source>
        <dbReference type="ARBA" id="ARBA00023012"/>
    </source>
</evidence>
<dbReference type="Proteomes" id="UP000460317">
    <property type="component" value="Unassembled WGS sequence"/>
</dbReference>
<protein>
    <recommendedName>
        <fullName evidence="2">histidine kinase</fullName>
        <ecNumber evidence="2">2.7.13.3</ecNumber>
    </recommendedName>
</protein>
<evidence type="ECO:0000256" key="1">
    <source>
        <dbReference type="ARBA" id="ARBA00000085"/>
    </source>
</evidence>
<keyword evidence="16" id="KW-0547">Nucleotide-binding</keyword>
<dbReference type="SUPFAM" id="SSF47384">
    <property type="entry name" value="Homodimeric domain of signal transducing histidine kinase"/>
    <property type="match status" value="1"/>
</dbReference>
<evidence type="ECO:0000313" key="23">
    <source>
        <dbReference type="Proteomes" id="UP000460317"/>
    </source>
</evidence>
<keyword evidence="9" id="KW-1133">Transmembrane helix</keyword>
<feature type="repeat" description="TPR" evidence="7">
    <location>
        <begin position="315"/>
        <end position="348"/>
    </location>
</feature>
<reference evidence="18 25" key="5">
    <citation type="submission" date="2021-06" db="EMBL/GenBank/DDBJ databases">
        <title>Interrogation of the integrated mobile genetic elements in gut-associated Bacteroides with a consensus prediction approach.</title>
        <authorList>
            <person name="Campbell D.E."/>
            <person name="Leigh J.R."/>
            <person name="Kim T."/>
            <person name="England W."/>
            <person name="Whitaker R.J."/>
            <person name="Degnan P.H."/>
        </authorList>
    </citation>
    <scope>NUCLEOTIDE SEQUENCE [LARGE SCALE GENOMIC DNA]</scope>
    <source>
        <strain evidence="19">VPI-3443</strain>
        <strain evidence="18 25">WAL8669</strain>
    </source>
</reference>
<evidence type="ECO:0000256" key="4">
    <source>
        <dbReference type="ARBA" id="ARBA00022679"/>
    </source>
</evidence>
<dbReference type="GO" id="GO:0000155">
    <property type="term" value="F:phosphorelay sensor kinase activity"/>
    <property type="evidence" value="ECO:0007669"/>
    <property type="project" value="InterPro"/>
</dbReference>
<dbReference type="EMBL" id="WCRY01000012">
    <property type="protein sequence ID" value="KAB4481287.1"/>
    <property type="molecule type" value="Genomic_DNA"/>
</dbReference>
<dbReference type="PANTHER" id="PTHR43711">
    <property type="entry name" value="TWO-COMPONENT HISTIDINE KINASE"/>
    <property type="match status" value="1"/>
</dbReference>
<name>A0A0P0F056_BACT4</name>
<dbReference type="InterPro" id="IPR003661">
    <property type="entry name" value="HisK_dim/P_dom"/>
</dbReference>
<reference evidence="15" key="6">
    <citation type="submission" date="2021-07" db="EMBL/GenBank/DDBJ databases">
        <title>Comparative genomics of Bacteroides fragilis group isolates reveals species-dependent resistance mechanisms and validates clinical tools for resistance prediction.</title>
        <authorList>
            <person name="Wallace M.J."/>
            <person name="Jean S."/>
            <person name="Wallace M.A."/>
            <person name="Carey-Ann B.D."/>
            <person name="Dantas G."/>
        </authorList>
    </citation>
    <scope>NUCLEOTIDE SEQUENCE</scope>
    <source>
        <strain evidence="15">BJH_160</strain>
    </source>
</reference>
<dbReference type="PROSITE" id="PS50005">
    <property type="entry name" value="TPR"/>
    <property type="match status" value="1"/>
</dbReference>
<keyword evidence="8" id="KW-0175">Coiled coil</keyword>
<feature type="transmembrane region" description="Helical" evidence="9">
    <location>
        <begin position="389"/>
        <end position="407"/>
    </location>
</feature>
<dbReference type="Proteomes" id="UP000436858">
    <property type="component" value="Unassembled WGS sequence"/>
</dbReference>
<keyword evidence="7" id="KW-0802">TPR repeat</keyword>
<keyword evidence="9" id="KW-0812">Transmembrane</keyword>
<evidence type="ECO:0000313" key="22">
    <source>
        <dbReference type="Proteomes" id="UP000436858"/>
    </source>
</evidence>
<accession>A0A0P0F056</accession>
<dbReference type="PRINTS" id="PR00344">
    <property type="entry name" value="BCTRLSENSOR"/>
</dbReference>
<dbReference type="InterPro" id="IPR036097">
    <property type="entry name" value="HisK_dim/P_sf"/>
</dbReference>
<dbReference type="EMBL" id="QSJP01000002">
    <property type="protein sequence ID" value="RHD90891.1"/>
    <property type="molecule type" value="Genomic_DNA"/>
</dbReference>
<dbReference type="InterPro" id="IPR036890">
    <property type="entry name" value="HATPase_C_sf"/>
</dbReference>
<evidence type="ECO:0000256" key="5">
    <source>
        <dbReference type="ARBA" id="ARBA00022777"/>
    </source>
</evidence>
<reference evidence="16" key="7">
    <citation type="submission" date="2022-10" db="EMBL/GenBank/DDBJ databases">
        <title>Human gut microbiome strain richness.</title>
        <authorList>
            <person name="Chen-Liaw A."/>
        </authorList>
    </citation>
    <scope>NUCLEOTIDE SEQUENCE</scope>
    <source>
        <strain evidence="16">1001283st1_A3_1001283B150304_161114</strain>
    </source>
</reference>
<evidence type="ECO:0000313" key="21">
    <source>
        <dbReference type="Proteomes" id="UP000284785"/>
    </source>
</evidence>
<sequence length="671" mass="78120">MSRLSRIILGYLVSFLFIVIPAKAQKEAEVYNVDSSLYAYYQRCQEHLLEPVVLSMSDTLFRMASGQNDQRMQAVALSTRLDYYYYQANNEDSIIFYTNKVKQFAKEIQQSKYYYFAWANRLILYYLKTGRSNIALYEAEKVLKEAQAEDNKTGLMYCYNIMSQIYTIKNFDVMASEWRVKEIELTEKYKLENYNISNTYAQLANYYITHHQPEPALEALEKAVKTANSASHKILAKLTYVEYYSEFKDFSAAEKMLKECRELFDQDKRLDSLKKRFYRTEAFYYQRSKQFVKALEAVEKQKTEEQRLNEYAMSSGQYRLKGEIYRQMGRPDEAVKFLKKYIEVDDSLKIANEQLASSEYATLLNVEKLNAEKKELMLRTKEKELSNKTTLIFSLIILLAILFLFLYRESRLNRRLKASESELRNKNEELTYSREELRKARDQAEATSQMKTTFIQSMSHEIRTPLNSIIGFSQVLSDHYGNEETKEFVNIIKANTDDLLRLVTDVLALSELDQYNKLPTNIQTDINMICQLSIEVAKMQKQDTVEFLFKPEREKLIILSNPERISQLLANLAHNAIKFTTHGSIELTYSVLEAEKKLEISVTDTGIGIPKEKQEKVFERFYKMNSFSQGTGLGLSISRTIAEKLGGSLHIDSSYTDGCRMVLTLPLVYAE</sequence>
<dbReference type="Proteomes" id="UP001200544">
    <property type="component" value="Unassembled WGS sequence"/>
</dbReference>
<evidence type="ECO:0000256" key="3">
    <source>
        <dbReference type="ARBA" id="ARBA00022553"/>
    </source>
</evidence>
<dbReference type="PANTHER" id="PTHR43711:SF31">
    <property type="entry name" value="HISTIDINE KINASE"/>
    <property type="match status" value="1"/>
</dbReference>
<evidence type="ECO:0000313" key="13">
    <source>
        <dbReference type="EMBL" id="KAB4453242.1"/>
    </source>
</evidence>
<dbReference type="AlphaFoldDB" id="A0A0P0F056"/>
<dbReference type="Proteomes" id="UP001162960">
    <property type="component" value="Chromosome"/>
</dbReference>
<reference evidence="17 21" key="2">
    <citation type="submission" date="2018-08" db="EMBL/GenBank/DDBJ databases">
        <title>A genome reference for cultivated species of the human gut microbiota.</title>
        <authorList>
            <person name="Zou Y."/>
            <person name="Xue W."/>
            <person name="Luo G."/>
        </authorList>
    </citation>
    <scope>NUCLEOTIDE SEQUENCE [LARGE SCALE GENOMIC DNA]</scope>
    <source>
        <strain evidence="17 21">AM30-26</strain>
    </source>
</reference>
<dbReference type="SMART" id="SM00028">
    <property type="entry name" value="TPR"/>
    <property type="match status" value="2"/>
</dbReference>
<dbReference type="EMBL" id="JAQNVG010000003">
    <property type="protein sequence ID" value="MDC2234561.1"/>
    <property type="molecule type" value="Genomic_DNA"/>
</dbReference>
<dbReference type="Proteomes" id="UP000284785">
    <property type="component" value="Unassembled WGS sequence"/>
</dbReference>
<dbReference type="EMBL" id="CP083680">
    <property type="protein sequence ID" value="UYU67919.1"/>
    <property type="molecule type" value="Genomic_DNA"/>
</dbReference>
<evidence type="ECO:0000259" key="10">
    <source>
        <dbReference type="PROSITE" id="PS50109"/>
    </source>
</evidence>
<gene>
    <name evidence="12" type="primary">luxQ_6</name>
    <name evidence="11" type="ORF">BatF92_01480</name>
    <name evidence="17" type="ORF">DW780_02700</name>
    <name evidence="12" type="ORF">ERS852511_02325</name>
    <name evidence="14" type="ORF">GAN91_13465</name>
    <name evidence="13" type="ORF">GAN93_08950</name>
    <name evidence="15" type="ORF">K0H07_19885</name>
    <name evidence="18" type="ORF">KQP68_06485</name>
    <name evidence="19" type="ORF">KQP74_14610</name>
    <name evidence="16" type="ORF">PO127_02210</name>
</gene>
<evidence type="ECO:0000313" key="25">
    <source>
        <dbReference type="Proteomes" id="UP001156218"/>
    </source>
</evidence>
<dbReference type="Proteomes" id="UP001217776">
    <property type="component" value="Unassembled WGS sequence"/>
</dbReference>
<dbReference type="Proteomes" id="UP001156218">
    <property type="component" value="Chromosome"/>
</dbReference>
<evidence type="ECO:0000313" key="20">
    <source>
        <dbReference type="Proteomes" id="UP000095576"/>
    </source>
</evidence>
<dbReference type="InterPro" id="IPR004358">
    <property type="entry name" value="Sig_transdc_His_kin-like_C"/>
</dbReference>
<evidence type="ECO:0000313" key="19">
    <source>
        <dbReference type="EMBL" id="UYU89184.1"/>
    </source>
</evidence>
<keyword evidence="16" id="KW-0067">ATP-binding</keyword>
<dbReference type="OMA" id="QVITKKM"/>
<feature type="coiled-coil region" evidence="8">
    <location>
        <begin position="366"/>
        <end position="447"/>
    </location>
</feature>
<dbReference type="PATRIC" id="fig|818.23.peg.4779"/>
<organism evidence="12 20">
    <name type="scientific">Bacteroides thetaiotaomicron</name>
    <dbReference type="NCBI Taxonomy" id="818"/>
    <lineage>
        <taxon>Bacteria</taxon>
        <taxon>Pseudomonadati</taxon>
        <taxon>Bacteroidota</taxon>
        <taxon>Bacteroidia</taxon>
        <taxon>Bacteroidales</taxon>
        <taxon>Bacteroidaceae</taxon>
        <taxon>Bacteroides</taxon>
    </lineage>
</organism>
<dbReference type="EMBL" id="JAHYQA010000013">
    <property type="protein sequence ID" value="MCE9239407.1"/>
    <property type="molecule type" value="Genomic_DNA"/>
</dbReference>
<evidence type="ECO:0000256" key="9">
    <source>
        <dbReference type="SAM" id="Phobius"/>
    </source>
</evidence>
<evidence type="ECO:0000256" key="8">
    <source>
        <dbReference type="SAM" id="Coils"/>
    </source>
</evidence>
<dbReference type="EMBL" id="WCSB01000006">
    <property type="protein sequence ID" value="KAB4453242.1"/>
    <property type="molecule type" value="Genomic_DNA"/>
</dbReference>
<dbReference type="Gene3D" id="1.25.40.10">
    <property type="entry name" value="Tetratricopeptide repeat domain"/>
    <property type="match status" value="1"/>
</dbReference>
<dbReference type="GO" id="GO:0005524">
    <property type="term" value="F:ATP binding"/>
    <property type="evidence" value="ECO:0007669"/>
    <property type="project" value="UniProtKB-KW"/>
</dbReference>
<keyword evidence="9" id="KW-0472">Membrane</keyword>
<keyword evidence="4 12" id="KW-0808">Transferase</keyword>
<dbReference type="Gene3D" id="1.10.287.130">
    <property type="match status" value="1"/>
</dbReference>
<dbReference type="SMART" id="SM00388">
    <property type="entry name" value="HisKA"/>
    <property type="match status" value="1"/>
</dbReference>
<comment type="catalytic activity">
    <reaction evidence="1">
        <text>ATP + protein L-histidine = ADP + protein N-phospho-L-histidine.</text>
        <dbReference type="EC" id="2.7.13.3"/>
    </reaction>
</comment>
<dbReference type="InterPro" id="IPR005467">
    <property type="entry name" value="His_kinase_dom"/>
</dbReference>
<keyword evidence="6" id="KW-0902">Two-component regulatory system</keyword>
<evidence type="ECO:0000313" key="12">
    <source>
        <dbReference type="EMBL" id="CUP51065.1"/>
    </source>
</evidence>
<dbReference type="KEGG" id="btho:Btheta7330_04642"/>
<dbReference type="Proteomes" id="UP000095576">
    <property type="component" value="Unassembled WGS sequence"/>
</dbReference>
<dbReference type="EMBL" id="AP022660">
    <property type="protein sequence ID" value="BCA48206.1"/>
    <property type="molecule type" value="Genomic_DNA"/>
</dbReference>
<keyword evidence="3" id="KW-0597">Phosphoprotein</keyword>
<dbReference type="Pfam" id="PF13181">
    <property type="entry name" value="TPR_8"/>
    <property type="match status" value="1"/>
</dbReference>
<dbReference type="CDD" id="cd00082">
    <property type="entry name" value="HisKA"/>
    <property type="match status" value="1"/>
</dbReference>
<dbReference type="Gene3D" id="3.30.565.10">
    <property type="entry name" value="Histidine kinase-like ATPase, C-terminal domain"/>
    <property type="match status" value="1"/>
</dbReference>
<evidence type="ECO:0000313" key="18">
    <source>
        <dbReference type="EMBL" id="UYU67919.1"/>
    </source>
</evidence>
<reference evidence="12 20" key="1">
    <citation type="submission" date="2015-09" db="EMBL/GenBank/DDBJ databases">
        <authorList>
            <consortium name="Pathogen Informatics"/>
        </authorList>
    </citation>
    <scope>NUCLEOTIDE SEQUENCE [LARGE SCALE GENOMIC DNA]</scope>
    <source>
        <strain evidence="12 20">2789STDY5834899</strain>
    </source>
</reference>
<accession>C6IPQ8</accession>
<evidence type="ECO:0000256" key="2">
    <source>
        <dbReference type="ARBA" id="ARBA00012438"/>
    </source>
</evidence>
<evidence type="ECO:0000313" key="17">
    <source>
        <dbReference type="EMBL" id="RHD90891.1"/>
    </source>
</evidence>
<evidence type="ECO:0000313" key="15">
    <source>
        <dbReference type="EMBL" id="MCE9239407.1"/>
    </source>
</evidence>
<dbReference type="SMART" id="SM00387">
    <property type="entry name" value="HATPase_c"/>
    <property type="match status" value="1"/>
</dbReference>
<dbReference type="Pfam" id="PF02518">
    <property type="entry name" value="HATPase_c"/>
    <property type="match status" value="1"/>
</dbReference>
<dbReference type="EC" id="2.7.13.3" evidence="2"/>
<reference evidence="22 23" key="3">
    <citation type="journal article" date="2019" name="Nat. Med.">
        <title>A library of human gut bacterial isolates paired with longitudinal multiomics data enables mechanistic microbiome research.</title>
        <authorList>
            <person name="Poyet M."/>
            <person name="Groussin M."/>
            <person name="Gibbons S.M."/>
            <person name="Avila-Pacheco J."/>
            <person name="Jiang X."/>
            <person name="Kearney S.M."/>
            <person name="Perrotta A.R."/>
            <person name="Berdy B."/>
            <person name="Zhao S."/>
            <person name="Lieberman T.D."/>
            <person name="Swanson P.K."/>
            <person name="Smith M."/>
            <person name="Roesemann S."/>
            <person name="Alexander J.E."/>
            <person name="Rich S.A."/>
            <person name="Livny J."/>
            <person name="Vlamakis H."/>
            <person name="Clish C."/>
            <person name="Bullock K."/>
            <person name="Deik A."/>
            <person name="Scott J."/>
            <person name="Pierce K.A."/>
            <person name="Xavier R.J."/>
            <person name="Alm E.J."/>
        </authorList>
    </citation>
    <scope>NUCLEOTIDE SEQUENCE [LARGE SCALE GENOMIC DNA]</scope>
    <source>
        <strain evidence="14 22">BIOML-A162</strain>
        <strain evidence="13 23">BIOML-A165</strain>
    </source>
</reference>
<feature type="domain" description="Histidine kinase" evidence="10">
    <location>
        <begin position="457"/>
        <end position="669"/>
    </location>
</feature>